<feature type="transmembrane region" description="Helical" evidence="1">
    <location>
        <begin position="12"/>
        <end position="30"/>
    </location>
</feature>
<protein>
    <submittedName>
        <fullName evidence="3">Uncharacterized protein</fullName>
    </submittedName>
</protein>
<evidence type="ECO:0000313" key="4">
    <source>
        <dbReference type="Proteomes" id="UP000182149"/>
    </source>
</evidence>
<dbReference type="AlphaFoldDB" id="A0A1L8QWF8"/>
<keyword evidence="1" id="KW-1133">Transmembrane helix</keyword>
<feature type="transmembrane region" description="Helical" evidence="1">
    <location>
        <begin position="170"/>
        <end position="195"/>
    </location>
</feature>
<organism evidence="3 4">
    <name type="scientific">Enterococcus aquimarinus</name>
    <dbReference type="NCBI Taxonomy" id="328396"/>
    <lineage>
        <taxon>Bacteria</taxon>
        <taxon>Bacillati</taxon>
        <taxon>Bacillota</taxon>
        <taxon>Bacilli</taxon>
        <taxon>Lactobacillales</taxon>
        <taxon>Enterococcaceae</taxon>
        <taxon>Enterococcus</taxon>
    </lineage>
</organism>
<dbReference type="EMBL" id="JXKD01000002">
    <property type="protein sequence ID" value="OJG11820.1"/>
    <property type="molecule type" value="Genomic_DNA"/>
</dbReference>
<feature type="transmembrane region" description="Helical" evidence="1">
    <location>
        <begin position="245"/>
        <end position="264"/>
    </location>
</feature>
<evidence type="ECO:0000313" key="2">
    <source>
        <dbReference type="EMBL" id="MCC9274471.1"/>
    </source>
</evidence>
<dbReference type="OrthoDB" id="2833124at2"/>
<proteinExistence type="predicted"/>
<feature type="transmembrane region" description="Helical" evidence="1">
    <location>
        <begin position="202"/>
        <end position="220"/>
    </location>
</feature>
<feature type="transmembrane region" description="Helical" evidence="1">
    <location>
        <begin position="71"/>
        <end position="90"/>
    </location>
</feature>
<accession>A0A1L8QWF8</accession>
<comment type="caution">
    <text evidence="3">The sequence shown here is derived from an EMBL/GenBank/DDBJ whole genome shotgun (WGS) entry which is preliminary data.</text>
</comment>
<keyword evidence="1" id="KW-0472">Membrane</keyword>
<dbReference type="STRING" id="328396.RU93_GL001053"/>
<dbReference type="Proteomes" id="UP000182149">
    <property type="component" value="Unassembled WGS sequence"/>
</dbReference>
<keyword evidence="4" id="KW-1185">Reference proteome</keyword>
<keyword evidence="1" id="KW-0812">Transmembrane</keyword>
<reference evidence="2" key="2">
    <citation type="journal article" date="2021" name="PeerJ">
        <title>Extensive microbial diversity within the chicken gut microbiome revealed by metagenomics and culture.</title>
        <authorList>
            <person name="Gilroy R."/>
            <person name="Ravi A."/>
            <person name="Getino M."/>
            <person name="Pursley I."/>
            <person name="Horton D.L."/>
            <person name="Alikhan N.F."/>
            <person name="Baker D."/>
            <person name="Gharbi K."/>
            <person name="Hall N."/>
            <person name="Watson M."/>
            <person name="Adriaenssens E.M."/>
            <person name="Foster-Nyarko E."/>
            <person name="Jarju S."/>
            <person name="Secka A."/>
            <person name="Antonio M."/>
            <person name="Oren A."/>
            <person name="Chaudhuri R.R."/>
            <person name="La Ragione R."/>
            <person name="Hildebrand F."/>
            <person name="Pallen M.J."/>
        </authorList>
    </citation>
    <scope>NUCLEOTIDE SEQUENCE</scope>
    <source>
        <strain evidence="2">150</strain>
    </source>
</reference>
<feature type="transmembrane region" description="Helical" evidence="1">
    <location>
        <begin position="111"/>
        <end position="137"/>
    </location>
</feature>
<gene>
    <name evidence="2" type="ORF">K8V42_09300</name>
    <name evidence="3" type="ORF">RU93_GL001053</name>
</gene>
<evidence type="ECO:0000256" key="1">
    <source>
        <dbReference type="SAM" id="Phobius"/>
    </source>
</evidence>
<reference evidence="3 4" key="1">
    <citation type="submission" date="2014-12" db="EMBL/GenBank/DDBJ databases">
        <title>Draft genome sequences of 29 type strains of Enterococci.</title>
        <authorList>
            <person name="Zhong Z."/>
            <person name="Sun Z."/>
            <person name="Liu W."/>
            <person name="Zhang W."/>
            <person name="Zhang H."/>
        </authorList>
    </citation>
    <scope>NUCLEOTIDE SEQUENCE [LARGE SCALE GENOMIC DNA]</scope>
    <source>
        <strain evidence="3 4">DSM 17690</strain>
    </source>
</reference>
<sequence>MYNKRIFLNKKLLLILVGFPLFVFTCYIIFDILPVWDVLTGPDQYNAEKNYSLRQQFIIASLRWGNINNHAANLTVVYPFLILIGLMNFKEDLMSYFIIGRHRFKNYPVKLLQAIVSYSAIIALTVTVSHLLTYFLYSLITPVTHDITLESTAYIFNFLLPSDFFEGHPLYYYLSITLLNDLPIIFSFSILFSVFTLFTKESMYAFILVPLVFSYLYYFMSTNFELPYMDLSVPFLGYYSKITEIWKYTFLPLVLAGTGFIGYFKWGTQHDV</sequence>
<evidence type="ECO:0000313" key="3">
    <source>
        <dbReference type="EMBL" id="OJG11820.1"/>
    </source>
</evidence>
<name>A0A1L8QWF8_9ENTE</name>
<dbReference type="RefSeq" id="WP_071873990.1">
    <property type="nucleotide sequence ID" value="NZ_JBHSHF010000012.1"/>
</dbReference>
<reference evidence="2" key="3">
    <citation type="submission" date="2021-11" db="EMBL/GenBank/DDBJ databases">
        <authorList>
            <person name="Gilroy R."/>
        </authorList>
    </citation>
    <scope>NUCLEOTIDE SEQUENCE</scope>
    <source>
        <strain evidence="2">150</strain>
    </source>
</reference>
<dbReference type="EMBL" id="JAJJVO010000139">
    <property type="protein sequence ID" value="MCC9274471.1"/>
    <property type="molecule type" value="Genomic_DNA"/>
</dbReference>
<dbReference type="Proteomes" id="UP000813384">
    <property type="component" value="Unassembled WGS sequence"/>
</dbReference>